<gene>
    <name evidence="9" type="ORF">ABMA28_004389</name>
</gene>
<evidence type="ECO:0000259" key="7">
    <source>
        <dbReference type="PROSITE" id="PS51762"/>
    </source>
</evidence>
<dbReference type="EMBL" id="JBEDNZ010000016">
    <property type="protein sequence ID" value="KAL0822274.1"/>
    <property type="molecule type" value="Genomic_DNA"/>
</dbReference>
<evidence type="ECO:0000256" key="3">
    <source>
        <dbReference type="ARBA" id="ARBA00022729"/>
    </source>
</evidence>
<feature type="signal peptide" evidence="6">
    <location>
        <begin position="1"/>
        <end position="23"/>
    </location>
</feature>
<dbReference type="InterPro" id="IPR013320">
    <property type="entry name" value="ConA-like_dom_sf"/>
</dbReference>
<dbReference type="InterPro" id="IPR043030">
    <property type="entry name" value="BGBP_N_sf"/>
</dbReference>
<dbReference type="InterPro" id="IPR000757">
    <property type="entry name" value="Beta-glucanase-like"/>
</dbReference>
<sequence>MAGPQVKRVLALIVIAIILQASAQKFNVPEVKIEVFQPKGFRASIPDSSGMTFFAFQGNVNRQISSTLVGSLKGEITQATNGRWVYDNPDIQLKIGDVINYYVFVSVNREGYVKDNLSYTVTDFVDDRSGVTQGPIPECKPTLTRVRGGRACAGQTIFEDTFDSLRSDLWQIEQYIPINHPEYPFVSYQRLSPNGPVSVSGGYLHIMPMLQQTLPGFNNDSIYLGSLDLFSGCTASAEACFRQATGADILPPVASGRVTSSAFAFTYGTVHVRAKLPQGDWIYPEILLEPFLKKYGSFSYASGVIKIASARGNADLRAGPDEYGNKVLYGGPVMDFQCRWQLLTNKMLTDGKKWGDDFHEYSVTWTPDQISLSVDGEQWARVDASRALRERFPQRCALPRSLLAKGTNLAPFDDHFYLTLGVAVGGISEFRDDIYSGDKVKPWRDYGRKAMLSFWEDIGSWRPTWSQPELIVDYVKVVAL</sequence>
<proteinExistence type="inferred from homology"/>
<evidence type="ECO:0000313" key="9">
    <source>
        <dbReference type="EMBL" id="KAL0822274.1"/>
    </source>
</evidence>
<feature type="domain" description="CBM39" evidence="8">
    <location>
        <begin position="26"/>
        <end position="126"/>
    </location>
</feature>
<evidence type="ECO:0000256" key="1">
    <source>
        <dbReference type="ARBA" id="ARBA00008781"/>
    </source>
</evidence>
<feature type="domain" description="GH16" evidence="7">
    <location>
        <begin position="129"/>
        <end position="480"/>
    </location>
</feature>
<evidence type="ECO:0000256" key="4">
    <source>
        <dbReference type="ARBA" id="ARBA00022859"/>
    </source>
</evidence>
<feature type="chain" id="PRO_5044786730" description="Beta-1,3-glucan-binding protein" evidence="6">
    <location>
        <begin position="24"/>
        <end position="480"/>
    </location>
</feature>
<keyword evidence="4" id="KW-0391">Immunity</keyword>
<keyword evidence="5" id="KW-0325">Glycoprotein</keyword>
<reference evidence="9 10" key="1">
    <citation type="submission" date="2024-06" db="EMBL/GenBank/DDBJ databases">
        <title>A chromosome-level genome assembly of beet webworm, Loxostege sticticalis.</title>
        <authorList>
            <person name="Zhang Y."/>
        </authorList>
    </citation>
    <scope>NUCLEOTIDE SEQUENCE [LARGE SCALE GENOMIC DNA]</scope>
    <source>
        <strain evidence="9">AQ028</strain>
        <tissue evidence="9">Male pupae</tissue>
    </source>
</reference>
<dbReference type="Proteomes" id="UP001549921">
    <property type="component" value="Unassembled WGS sequence"/>
</dbReference>
<dbReference type="AlphaFoldDB" id="A0ABD0SR04"/>
<keyword evidence="3 6" id="KW-0732">Signal</keyword>
<dbReference type="InterPro" id="IPR050546">
    <property type="entry name" value="Glycosyl_Hydrlase_16"/>
</dbReference>
<dbReference type="PROSITE" id="PS51762">
    <property type="entry name" value="GH16_2"/>
    <property type="match status" value="1"/>
</dbReference>
<evidence type="ECO:0000256" key="2">
    <source>
        <dbReference type="ARBA" id="ARBA00022588"/>
    </source>
</evidence>
<comment type="caution">
    <text evidence="9">The sequence shown here is derived from an EMBL/GenBank/DDBJ whole genome shotgun (WGS) entry which is preliminary data.</text>
</comment>
<dbReference type="SUPFAM" id="SSF49899">
    <property type="entry name" value="Concanavalin A-like lectins/glucanases"/>
    <property type="match status" value="1"/>
</dbReference>
<dbReference type="Pfam" id="PF15886">
    <property type="entry name" value="CBM39"/>
    <property type="match status" value="1"/>
</dbReference>
<dbReference type="GO" id="GO:0045087">
    <property type="term" value="P:innate immune response"/>
    <property type="evidence" value="ECO:0007669"/>
    <property type="project" value="UniProtKB-KW"/>
</dbReference>
<dbReference type="InterPro" id="IPR035806">
    <property type="entry name" value="GH16_GRP_C"/>
</dbReference>
<name>A0ABD0SR04_LOXSC</name>
<dbReference type="Gene3D" id="2.60.120.200">
    <property type="match status" value="1"/>
</dbReference>
<accession>A0ABD0SR04</accession>
<evidence type="ECO:0000256" key="5">
    <source>
        <dbReference type="ARBA" id="ARBA00023180"/>
    </source>
</evidence>
<dbReference type="Gene3D" id="2.60.40.2140">
    <property type="entry name" value="Beta-1,3-glucan-recognition protein, N-terminal domain"/>
    <property type="match status" value="1"/>
</dbReference>
<dbReference type="CDD" id="cd02179">
    <property type="entry name" value="GH16_beta_GRP"/>
    <property type="match status" value="1"/>
</dbReference>
<protein>
    <recommendedName>
        <fullName evidence="11">Beta-1,3-glucan-binding protein</fullName>
    </recommendedName>
</protein>
<organism evidence="9 10">
    <name type="scientific">Loxostege sticticalis</name>
    <name type="common">Beet webworm moth</name>
    <dbReference type="NCBI Taxonomy" id="481309"/>
    <lineage>
        <taxon>Eukaryota</taxon>
        <taxon>Metazoa</taxon>
        <taxon>Ecdysozoa</taxon>
        <taxon>Arthropoda</taxon>
        <taxon>Hexapoda</taxon>
        <taxon>Insecta</taxon>
        <taxon>Pterygota</taxon>
        <taxon>Neoptera</taxon>
        <taxon>Endopterygota</taxon>
        <taxon>Lepidoptera</taxon>
        <taxon>Glossata</taxon>
        <taxon>Ditrysia</taxon>
        <taxon>Pyraloidea</taxon>
        <taxon>Crambidae</taxon>
        <taxon>Pyraustinae</taxon>
        <taxon>Loxostege</taxon>
    </lineage>
</organism>
<evidence type="ECO:0000313" key="10">
    <source>
        <dbReference type="Proteomes" id="UP001549921"/>
    </source>
</evidence>
<dbReference type="PROSITE" id="PS51969">
    <property type="entry name" value="CBM39"/>
    <property type="match status" value="1"/>
</dbReference>
<dbReference type="InterPro" id="IPR031756">
    <property type="entry name" value="BGBP_N"/>
</dbReference>
<comment type="similarity">
    <text evidence="1">Belongs to the insect beta-1,3-glucan binding protein family.</text>
</comment>
<dbReference type="Pfam" id="PF00722">
    <property type="entry name" value="Glyco_hydro_16"/>
    <property type="match status" value="1"/>
</dbReference>
<dbReference type="PANTHER" id="PTHR10963">
    <property type="entry name" value="GLYCOSYL HYDROLASE-RELATED"/>
    <property type="match status" value="1"/>
</dbReference>
<evidence type="ECO:0000256" key="6">
    <source>
        <dbReference type="SAM" id="SignalP"/>
    </source>
</evidence>
<dbReference type="PANTHER" id="PTHR10963:SF60">
    <property type="entry name" value="GRAM-NEGATIVE BACTERIA-BINDING PROTEIN 1-RELATED"/>
    <property type="match status" value="1"/>
</dbReference>
<evidence type="ECO:0000259" key="8">
    <source>
        <dbReference type="PROSITE" id="PS51969"/>
    </source>
</evidence>
<keyword evidence="2" id="KW-0399">Innate immunity</keyword>
<evidence type="ECO:0008006" key="11">
    <source>
        <dbReference type="Google" id="ProtNLM"/>
    </source>
</evidence>